<protein>
    <submittedName>
        <fullName evidence="1">Uncharacterized protein</fullName>
    </submittedName>
</protein>
<reference evidence="1" key="2">
    <citation type="submission" date="2025-09" db="UniProtKB">
        <authorList>
            <consortium name="Ensembl"/>
        </authorList>
    </citation>
    <scope>IDENTIFICATION</scope>
</reference>
<dbReference type="Proteomes" id="UP000694391">
    <property type="component" value="Unplaced"/>
</dbReference>
<reference evidence="1" key="1">
    <citation type="submission" date="2025-08" db="UniProtKB">
        <authorList>
            <consortium name="Ensembl"/>
        </authorList>
    </citation>
    <scope>IDENTIFICATION</scope>
</reference>
<accession>A0A8C0JQK1</accession>
<organism evidence="1 2">
    <name type="scientific">Canis lupus dingo</name>
    <name type="common">dingo</name>
    <dbReference type="NCBI Taxonomy" id="286419"/>
    <lineage>
        <taxon>Eukaryota</taxon>
        <taxon>Metazoa</taxon>
        <taxon>Chordata</taxon>
        <taxon>Craniata</taxon>
        <taxon>Vertebrata</taxon>
        <taxon>Euteleostomi</taxon>
        <taxon>Mammalia</taxon>
        <taxon>Eutheria</taxon>
        <taxon>Laurasiatheria</taxon>
        <taxon>Carnivora</taxon>
        <taxon>Caniformia</taxon>
        <taxon>Canidae</taxon>
        <taxon>Canis</taxon>
    </lineage>
</organism>
<proteinExistence type="predicted"/>
<name>A0A8C0JQK1_CANLU</name>
<dbReference type="AlphaFoldDB" id="A0A8C0JQK1"/>
<dbReference type="Ensembl" id="ENSCAFT00020003785.1">
    <property type="protein sequence ID" value="ENSCAFP00020003252.1"/>
    <property type="gene ID" value="ENSCAFG00020002772.1"/>
</dbReference>
<sequence length="75" mass="8941">KKGKHILNLTKHYFRTTCSYAHPSFPDHFLMILSSHWAYLKEASKMQAYQDIKAKEEQELQHIQSRSKEQLNSYT</sequence>
<evidence type="ECO:0000313" key="2">
    <source>
        <dbReference type="Proteomes" id="UP000694391"/>
    </source>
</evidence>
<evidence type="ECO:0000313" key="1">
    <source>
        <dbReference type="Ensembl" id="ENSCAFP00020003252.1"/>
    </source>
</evidence>
<keyword evidence="2" id="KW-1185">Reference proteome</keyword>
<dbReference type="GeneTree" id="ENSGT00950000186367"/>